<dbReference type="RefSeq" id="WP_116685529.1">
    <property type="nucleotide sequence ID" value="NZ_CAWNYD010000001.1"/>
</dbReference>
<accession>A0A2V1H1U9</accession>
<evidence type="ECO:0000256" key="1">
    <source>
        <dbReference type="SAM" id="SignalP"/>
    </source>
</evidence>
<evidence type="ECO:0000313" key="2">
    <source>
        <dbReference type="EMBL" id="PVZ71940.1"/>
    </source>
</evidence>
<keyword evidence="3" id="KW-1185">Reference proteome</keyword>
<reference evidence="2 3" key="1">
    <citation type="submission" date="2018-04" db="EMBL/GenBank/DDBJ databases">
        <title>Thalassorhabdus spongiae gen. nov., sp. nov., isolated from a marine sponge in South-West Iceland.</title>
        <authorList>
            <person name="Knobloch S."/>
            <person name="Daussin A."/>
            <person name="Johannsson R."/>
            <person name="Marteinsson V.T."/>
        </authorList>
    </citation>
    <scope>NUCLEOTIDE SEQUENCE [LARGE SCALE GENOMIC DNA]</scope>
    <source>
        <strain evidence="2 3">Hp12</strain>
    </source>
</reference>
<dbReference type="AlphaFoldDB" id="A0A2V1H1U9"/>
<dbReference type="InterPro" id="IPR011250">
    <property type="entry name" value="OMP/PagP_B-barrel"/>
</dbReference>
<comment type="caution">
    <text evidence="2">The sequence shown here is derived from an EMBL/GenBank/DDBJ whole genome shotgun (WGS) entry which is preliminary data.</text>
</comment>
<keyword evidence="1" id="KW-0732">Signal</keyword>
<name>A0A2V1H1U9_9GAMM</name>
<dbReference type="EMBL" id="QDDL01000001">
    <property type="protein sequence ID" value="PVZ71940.1"/>
    <property type="molecule type" value="Genomic_DNA"/>
</dbReference>
<feature type="signal peptide" evidence="1">
    <location>
        <begin position="1"/>
        <end position="19"/>
    </location>
</feature>
<organism evidence="2 3">
    <name type="scientific">Pelagibaculum spongiae</name>
    <dbReference type="NCBI Taxonomy" id="2080658"/>
    <lineage>
        <taxon>Bacteria</taxon>
        <taxon>Pseudomonadati</taxon>
        <taxon>Pseudomonadota</taxon>
        <taxon>Gammaproteobacteria</taxon>
        <taxon>Oceanospirillales</taxon>
        <taxon>Pelagibaculum</taxon>
    </lineage>
</organism>
<evidence type="ECO:0000313" key="3">
    <source>
        <dbReference type="Proteomes" id="UP000244906"/>
    </source>
</evidence>
<dbReference type="SUPFAM" id="SSF56925">
    <property type="entry name" value="OMPA-like"/>
    <property type="match status" value="1"/>
</dbReference>
<gene>
    <name evidence="2" type="ORF">DC094_02645</name>
</gene>
<dbReference type="Proteomes" id="UP000244906">
    <property type="component" value="Unassembled WGS sequence"/>
</dbReference>
<feature type="chain" id="PRO_5015938761" description="Outer membrane protein beta-barrel domain-containing protein" evidence="1">
    <location>
        <begin position="20"/>
        <end position="177"/>
    </location>
</feature>
<proteinExistence type="predicted"/>
<sequence>MKKVVLLLSSAFLATSVNAESGFEVGLGFASRSIDSFATNGSRSEALSDSDSGASLTLGASQKLGSSQFGVQVVIPNSEDDWYHLDGFYNHYLTSNAYVGGVLGYMSFSSEYRGLEVDYSGVSAGVKTGYSFSDKLSMDLTYRFLTGDKDKQNFDFVGVTVESEITEILELSLRAHF</sequence>
<protein>
    <recommendedName>
        <fullName evidence="4">Outer membrane protein beta-barrel domain-containing protein</fullName>
    </recommendedName>
</protein>
<evidence type="ECO:0008006" key="4">
    <source>
        <dbReference type="Google" id="ProtNLM"/>
    </source>
</evidence>